<dbReference type="CDD" id="cd01948">
    <property type="entry name" value="EAL"/>
    <property type="match status" value="1"/>
</dbReference>
<dbReference type="GO" id="GO:0071111">
    <property type="term" value="F:cyclic-guanylate-specific phosphodiesterase activity"/>
    <property type="evidence" value="ECO:0007669"/>
    <property type="project" value="InterPro"/>
</dbReference>
<dbReference type="SMART" id="SM00052">
    <property type="entry name" value="EAL"/>
    <property type="match status" value="1"/>
</dbReference>
<organism evidence="2 3">
    <name type="scientific">Micavibrio aeruginosavorus</name>
    <dbReference type="NCBI Taxonomy" id="349221"/>
    <lineage>
        <taxon>Bacteria</taxon>
        <taxon>Pseudomonadati</taxon>
        <taxon>Bdellovibrionota</taxon>
        <taxon>Bdellovibrionia</taxon>
        <taxon>Bdellovibrionales</taxon>
        <taxon>Pseudobdellovibrionaceae</taxon>
        <taxon>Micavibrio</taxon>
    </lineage>
</organism>
<comment type="caution">
    <text evidence="2">The sequence shown here is derived from an EMBL/GenBank/DDBJ whole genome shotgun (WGS) entry which is preliminary data.</text>
</comment>
<feature type="domain" description="EAL" evidence="1">
    <location>
        <begin position="302"/>
        <end position="550"/>
    </location>
</feature>
<dbReference type="EMBL" id="QFOT01000049">
    <property type="protein sequence ID" value="PZP55819.1"/>
    <property type="molecule type" value="Genomic_DNA"/>
</dbReference>
<evidence type="ECO:0000313" key="3">
    <source>
        <dbReference type="Proteomes" id="UP000249739"/>
    </source>
</evidence>
<proteinExistence type="predicted"/>
<evidence type="ECO:0000313" key="2">
    <source>
        <dbReference type="EMBL" id="PZP55819.1"/>
    </source>
</evidence>
<dbReference type="PANTHER" id="PTHR33121:SF70">
    <property type="entry name" value="SIGNALING PROTEIN YKOW"/>
    <property type="match status" value="1"/>
</dbReference>
<dbReference type="SUPFAM" id="SSF141868">
    <property type="entry name" value="EAL domain-like"/>
    <property type="match status" value="1"/>
</dbReference>
<dbReference type="AlphaFoldDB" id="A0A2W5HQ02"/>
<name>A0A2W5HQ02_9BACT</name>
<dbReference type="Proteomes" id="UP000249739">
    <property type="component" value="Unassembled WGS sequence"/>
</dbReference>
<sequence length="550" mass="60695">MSLNLTEQRDKFIGFAFANADILIEVDLKSFKILFSAGATKSLGEDSLTGSDFLNIFAPRDHALIKALKNRYKPGQRFGPIMVNLKDRMDDLGKGQNRSAMLSGIGLPTNPDNIYFTLSKAHLNLINSAEKARTSTTQAELLSADNFAQAAQAAMDASTASGAKLGMTFIDLPGTEDFKKKIGAEQWSTLNENISGILRAYAADGKTAAMLDNGRYGVVHDAGITPDQIRQQLELAAAESDPDSIGLKATANTVDLDDETLTEHEMAKAIVYTINKFASRSGNADFDITSLKSGFEDFLGENAASITHYKTVINQQRFDLKFQPIVDLKQGVVAYHEVLVRFEDGKSPFQAIEFIEDVGLSTELDLAICGRVLNYLLFNNKDKNLRLSVNLSGVSVQDKRFISKLRYKLEPHLKTSIPKQIIFEITESSEIKNLDQVNEFIKSLQDDGFKVALDDFGAGSASFQYLQKLHVDAVKIDGQYVTPIIDSPRDQAMIKNLVHMCQDLGIQVVAERVETRELATMLKAMGVEYGQGYYFAKPLDEPGVLPKLIF</sequence>
<dbReference type="InterPro" id="IPR050706">
    <property type="entry name" value="Cyclic-di-GMP_PDE-like"/>
</dbReference>
<dbReference type="PROSITE" id="PS50883">
    <property type="entry name" value="EAL"/>
    <property type="match status" value="1"/>
</dbReference>
<dbReference type="InterPro" id="IPR001633">
    <property type="entry name" value="EAL_dom"/>
</dbReference>
<accession>A0A2W5HQ02</accession>
<protein>
    <submittedName>
        <fullName evidence="2">Diguanylate phosphodiesterase</fullName>
    </submittedName>
</protein>
<gene>
    <name evidence="2" type="ORF">DI586_05650</name>
</gene>
<dbReference type="Gene3D" id="3.20.20.450">
    <property type="entry name" value="EAL domain"/>
    <property type="match status" value="1"/>
</dbReference>
<dbReference type="PANTHER" id="PTHR33121">
    <property type="entry name" value="CYCLIC DI-GMP PHOSPHODIESTERASE PDEF"/>
    <property type="match status" value="1"/>
</dbReference>
<reference evidence="2 3" key="1">
    <citation type="submission" date="2017-08" db="EMBL/GenBank/DDBJ databases">
        <title>Infants hospitalized years apart are colonized by the same room-sourced microbial strains.</title>
        <authorList>
            <person name="Brooks B."/>
            <person name="Olm M.R."/>
            <person name="Firek B.A."/>
            <person name="Baker R."/>
            <person name="Thomas B.C."/>
            <person name="Morowitz M.J."/>
            <person name="Banfield J.F."/>
        </authorList>
    </citation>
    <scope>NUCLEOTIDE SEQUENCE [LARGE SCALE GENOMIC DNA]</scope>
    <source>
        <strain evidence="2">S2_006_000_R2_64</strain>
    </source>
</reference>
<evidence type="ECO:0000259" key="1">
    <source>
        <dbReference type="PROSITE" id="PS50883"/>
    </source>
</evidence>
<dbReference type="Pfam" id="PF00563">
    <property type="entry name" value="EAL"/>
    <property type="match status" value="1"/>
</dbReference>
<dbReference type="InterPro" id="IPR035919">
    <property type="entry name" value="EAL_sf"/>
</dbReference>